<sequence>MEQMIDHIKSWLEEAGEKIKSSQQTLTISQKSNRTDLVTNVDRNIQNFLIEKIHSFDPEAKILAEEEGCNQLSDLDGRVFIIDPIDGTLNFVIEGENFCIMLAVYESGVGKLGFIYDVMRNELFWGGKGIGVYKNDEPLPRPANKSLSEGLLGVNSYLFGHNKYGIREIAESSMGTRMYGCAGLELVAILKGNHIAYISNLSPWDYAAGNVLLEEFGMVTSGLFGTPLTFEKREYYLAGTSCAYAEIADLLKKEG</sequence>
<dbReference type="PATRIC" id="fig|1352.655.peg.1745"/>
<dbReference type="InterPro" id="IPR000760">
    <property type="entry name" value="Inositol_monophosphatase-like"/>
</dbReference>
<reference evidence="9" key="8">
    <citation type="submission" date="2022-05" db="EMBL/GenBank/DDBJ databases">
        <title>Draft genome sequences of Clostridium perfringens strains isolated from Peru.</title>
        <authorList>
            <person name="Hurtado R."/>
            <person name="Lima L."/>
            <person name="Sousa T."/>
            <person name="Jaiswal A.K."/>
            <person name="Tiwari S."/>
            <person name="Maturrano L."/>
            <person name="Brenig B."/>
            <person name="Azevedo V."/>
        </authorList>
    </citation>
    <scope>NUCLEOTIDE SEQUENCE</scope>
    <source>
        <strain evidence="9">CP4</strain>
    </source>
</reference>
<name>A0A132P2G8_ENTFC</name>
<evidence type="ECO:0000313" key="19">
    <source>
        <dbReference type="Proteomes" id="UP000253144"/>
    </source>
</evidence>
<comment type="cofactor">
    <cofactor evidence="1 5">
        <name>Mg(2+)</name>
        <dbReference type="ChEBI" id="CHEBI:18420"/>
    </cofactor>
</comment>
<reference evidence="8" key="7">
    <citation type="journal article" date="2022" name="J. Anim. Sci.">
        <title>Whole genome sequence analyses-based assessment of virulence potential and antimicrobial susceptibilities and resistance of Enterococcus faecium strains isolated from commercial swine and cattle probiotic products.</title>
        <authorList>
            <person name="Shridhar P.B."/>
            <person name="Amachawadi R.G."/>
            <person name="Tokach M."/>
            <person name="Patel I."/>
            <person name="Gangiredla J."/>
            <person name="Mammel M."/>
            <person name="Nagaraja T.G."/>
        </authorList>
    </citation>
    <scope>NUCLEOTIDE SEQUENCE</scope>
    <source>
        <strain evidence="8">EF215</strain>
    </source>
</reference>
<dbReference type="EMBL" id="LRHK01000005">
    <property type="protein sequence ID" value="KWX16508.1"/>
    <property type="molecule type" value="Genomic_DNA"/>
</dbReference>
<dbReference type="Proteomes" id="UP000249070">
    <property type="component" value="Unassembled WGS sequence"/>
</dbReference>
<dbReference type="PANTHER" id="PTHR20854:SF4">
    <property type="entry name" value="INOSITOL-1-MONOPHOSPHATASE-RELATED"/>
    <property type="match status" value="1"/>
</dbReference>
<feature type="binding site" evidence="5">
    <location>
        <position position="85"/>
    </location>
    <ligand>
        <name>Mg(2+)</name>
        <dbReference type="ChEBI" id="CHEBI:18420"/>
        <label>1</label>
        <note>catalytic</note>
    </ligand>
</feature>
<dbReference type="EMBL" id="JARPTX010000005">
    <property type="protein sequence ID" value="MDT2369029.1"/>
    <property type="molecule type" value="Genomic_DNA"/>
</dbReference>
<evidence type="ECO:0000313" key="20">
    <source>
        <dbReference type="Proteomes" id="UP000469871"/>
    </source>
</evidence>
<evidence type="ECO:0000256" key="4">
    <source>
        <dbReference type="ARBA" id="ARBA00022842"/>
    </source>
</evidence>
<dbReference type="Proteomes" id="UP000469871">
    <property type="component" value="Unassembled WGS sequence"/>
</dbReference>
<dbReference type="FunFam" id="3.30.540.10:FF:000003">
    <property type="entry name" value="Inositol-1-monophosphatase"/>
    <property type="match status" value="1"/>
</dbReference>
<evidence type="ECO:0000256" key="2">
    <source>
        <dbReference type="ARBA" id="ARBA00022723"/>
    </source>
</evidence>
<reference evidence="7 15" key="2">
    <citation type="submission" date="2016-01" db="EMBL/GenBank/DDBJ databases">
        <title>Molecular Mechanisms for transfer of large genomic segments between Enterococcus faecium strains.</title>
        <authorList>
            <person name="Garcia-Solache M.A."/>
            <person name="Lebreton F."/>
            <person name="Mclaughlin R.E."/>
            <person name="Whiteaker J.D."/>
            <person name="Gilmore M.S."/>
            <person name="Rice L.B."/>
        </authorList>
    </citation>
    <scope>NUCLEOTIDE SEQUENCE [LARGE SCALE GENOMIC DNA]</scope>
    <source>
        <strain evidence="7 15">D344RRF x C68</strain>
    </source>
</reference>
<evidence type="ECO:0000313" key="17">
    <source>
        <dbReference type="Proteomes" id="UP000224303"/>
    </source>
</evidence>
<dbReference type="EMBL" id="JAMWMK010000019">
    <property type="protein sequence ID" value="MDC4248580.1"/>
    <property type="molecule type" value="Genomic_DNA"/>
</dbReference>
<accession>A0A132P2G8</accession>
<dbReference type="Proteomes" id="UP000070452">
    <property type="component" value="Unassembled WGS sequence"/>
</dbReference>
<feature type="binding site" evidence="5">
    <location>
        <position position="83"/>
    </location>
    <ligand>
        <name>Mg(2+)</name>
        <dbReference type="ChEBI" id="CHEBI:18420"/>
        <label>1</label>
        <note>catalytic</note>
    </ligand>
</feature>
<dbReference type="GeneID" id="66454155"/>
<dbReference type="EMBL" id="MVGJ01000033">
    <property type="protein sequence ID" value="OOL82846.1"/>
    <property type="molecule type" value="Genomic_DNA"/>
</dbReference>
<dbReference type="CDD" id="cd01637">
    <property type="entry name" value="IMPase_like"/>
    <property type="match status" value="1"/>
</dbReference>
<evidence type="ECO:0000313" key="10">
    <source>
        <dbReference type="EMBL" id="MDT2369029.1"/>
    </source>
</evidence>
<evidence type="ECO:0000313" key="16">
    <source>
        <dbReference type="Proteomes" id="UP000191171"/>
    </source>
</evidence>
<proteinExistence type="predicted"/>
<reference evidence="14 19" key="1">
    <citation type="submission" date="2015-06" db="EMBL/GenBank/DDBJ databases">
        <title>The Genome Sequence of Enterococcus faecium 131EA1.</title>
        <authorList>
            <consortium name="The Broad Institute Genomics Platform"/>
            <consortium name="The Broad Institute Genome Sequencing Center for Infectious Disease"/>
            <person name="Earl A.M."/>
            <person name="Van Tyne D."/>
            <person name="Lebreton F."/>
            <person name="Saavedra J.T."/>
            <person name="Gilmore M.S."/>
            <person name="Manson Mcguire A."/>
            <person name="Clock S."/>
            <person name="Crupain M."/>
            <person name="Rangan U."/>
            <person name="Young S."/>
            <person name="Abouelleil A."/>
            <person name="Cao P."/>
            <person name="Chapman S.B."/>
            <person name="Griggs A."/>
            <person name="Priest M."/>
            <person name="Shea T."/>
            <person name="Wortman J."/>
            <person name="Nusbaum C."/>
            <person name="Birren B."/>
        </authorList>
    </citation>
    <scope>NUCLEOTIDE SEQUENCE [LARGE SCALE GENOMIC DNA]</scope>
    <source>
        <strain evidence="14 19">131EA1</strain>
    </source>
</reference>
<dbReference type="EMBL" id="LEQJ01000005">
    <property type="protein sequence ID" value="RBS33476.1"/>
    <property type="molecule type" value="Genomic_DNA"/>
</dbReference>
<evidence type="ECO:0000313" key="13">
    <source>
        <dbReference type="EMBL" id="PZM57030.1"/>
    </source>
</evidence>
<keyword evidence="3" id="KW-0378">Hydrolase</keyword>
<reference evidence="13 18" key="5">
    <citation type="submission" date="2018-05" db="EMBL/GenBank/DDBJ databases">
        <title>Vancomycin-resistant Enterococcus faecium strain from Chelyabinsk, Russia.</title>
        <authorList>
            <person name="Gostev V."/>
            <person name="Goncharov A."/>
            <person name="Kolodzhieva V."/>
            <person name="Suvorov A."/>
            <person name="Sidorenko S."/>
            <person name="Zueva L."/>
        </authorList>
    </citation>
    <scope>NUCLEOTIDE SEQUENCE [LARGE SCALE GENOMIC DNA]</scope>
    <source>
        <strain evidence="13 18">20</strain>
    </source>
</reference>
<dbReference type="Proteomes" id="UP000224303">
    <property type="component" value="Unassembled WGS sequence"/>
</dbReference>
<dbReference type="Proteomes" id="UP000253144">
    <property type="component" value="Unassembled WGS sequence"/>
</dbReference>
<evidence type="ECO:0000313" key="12">
    <source>
        <dbReference type="EMBL" id="PHL22588.1"/>
    </source>
</evidence>
<feature type="binding site" evidence="5">
    <location>
        <position position="205"/>
    </location>
    <ligand>
        <name>Mg(2+)</name>
        <dbReference type="ChEBI" id="CHEBI:18420"/>
        <label>1</label>
        <note>catalytic</note>
    </ligand>
</feature>
<gene>
    <name evidence="7" type="ORF">AWT83_13355</name>
    <name evidence="11" type="ORF">B1P95_07300</name>
    <name evidence="12" type="ORF">CQR37_01815</name>
    <name evidence="13" type="ORF">DKP91_01140</name>
    <name evidence="14" type="ORF">EB12_01078</name>
    <name evidence="6" type="ORF">GBM73_03525</name>
    <name evidence="8" type="ORF">KYX88_04975</name>
    <name evidence="9" type="ORF">M3X98_11090</name>
    <name evidence="10" type="ORF">P6Z85_02355</name>
</gene>
<dbReference type="GO" id="GO:0046872">
    <property type="term" value="F:metal ion binding"/>
    <property type="evidence" value="ECO:0007669"/>
    <property type="project" value="UniProtKB-KW"/>
</dbReference>
<dbReference type="Proteomes" id="UP000191171">
    <property type="component" value="Unassembled WGS sequence"/>
</dbReference>
<comment type="caution">
    <text evidence="7">The sequence shown here is derived from an EMBL/GenBank/DDBJ whole genome shotgun (WGS) entry which is preliminary data.</text>
</comment>
<dbReference type="PRINTS" id="PR00377">
    <property type="entry name" value="IMPHPHTASES"/>
</dbReference>
<evidence type="ECO:0000256" key="5">
    <source>
        <dbReference type="PIRSR" id="PIRSR600760-2"/>
    </source>
</evidence>
<dbReference type="PANTHER" id="PTHR20854">
    <property type="entry name" value="INOSITOL MONOPHOSPHATASE"/>
    <property type="match status" value="1"/>
</dbReference>
<dbReference type="RefSeq" id="WP_002295483.1">
    <property type="nucleotide sequence ID" value="NZ_AP019394.1"/>
</dbReference>
<dbReference type="EMBL" id="JAIFOC010000035">
    <property type="protein sequence ID" value="MBX4222199.1"/>
    <property type="molecule type" value="Genomic_DNA"/>
</dbReference>
<feature type="binding site" evidence="5">
    <location>
        <position position="86"/>
    </location>
    <ligand>
        <name>Mg(2+)</name>
        <dbReference type="ChEBI" id="CHEBI:18420"/>
        <label>1</label>
        <note>catalytic</note>
    </ligand>
</feature>
<dbReference type="SUPFAM" id="SSF56655">
    <property type="entry name" value="Carbohydrate phosphatase"/>
    <property type="match status" value="1"/>
</dbReference>
<dbReference type="Proteomes" id="UP001260956">
    <property type="component" value="Unassembled WGS sequence"/>
</dbReference>
<evidence type="ECO:0000313" key="18">
    <source>
        <dbReference type="Proteomes" id="UP000249070"/>
    </source>
</evidence>
<evidence type="ECO:0000256" key="3">
    <source>
        <dbReference type="ARBA" id="ARBA00022801"/>
    </source>
</evidence>
<reference evidence="6 20" key="6">
    <citation type="submission" date="2019-10" db="EMBL/GenBank/DDBJ databases">
        <title>Evolutionary dynamics of vancomycin-resistant Enterococcus faecium during gastrointestinal tract colonization and bloodstream infection in immunocompromised pediatric patients.</title>
        <authorList>
            <person name="Chilambi G.S."/>
            <person name="Nordstrom H.R."/>
            <person name="Evans D.R."/>
            <person name="Ferrolino J."/>
            <person name="Hayden R.T."/>
            <person name="Maron G.M."/>
            <person name="Vo A.N."/>
            <person name="Gilmore M.S."/>
            <person name="Wolf J."/>
            <person name="Rosch J.W."/>
            <person name="Van Tyne D."/>
        </authorList>
    </citation>
    <scope>NUCLEOTIDE SEQUENCE [LARGE SCALE GENOMIC DNA]</scope>
    <source>
        <strain evidence="6 20">VRECG27</strain>
    </source>
</reference>
<dbReference type="GO" id="GO:0007165">
    <property type="term" value="P:signal transduction"/>
    <property type="evidence" value="ECO:0007669"/>
    <property type="project" value="TreeGrafter"/>
</dbReference>
<feature type="binding site" evidence="5">
    <location>
        <position position="65"/>
    </location>
    <ligand>
        <name>Mg(2+)</name>
        <dbReference type="ChEBI" id="CHEBI:18420"/>
        <label>1</label>
        <note>catalytic</note>
    </ligand>
</feature>
<organism evidence="7 15">
    <name type="scientific">Enterococcus faecium</name>
    <name type="common">Streptococcus faecium</name>
    <dbReference type="NCBI Taxonomy" id="1352"/>
    <lineage>
        <taxon>Bacteria</taxon>
        <taxon>Bacillati</taxon>
        <taxon>Bacillota</taxon>
        <taxon>Bacilli</taxon>
        <taxon>Lactobacillales</taxon>
        <taxon>Enterococcaceae</taxon>
        <taxon>Enterococcus</taxon>
    </lineage>
</organism>
<reference evidence="10" key="9">
    <citation type="submission" date="2023-03" db="EMBL/GenBank/DDBJ databases">
        <authorList>
            <person name="Shen W."/>
            <person name="Cai J."/>
        </authorList>
    </citation>
    <scope>NUCLEOTIDE SEQUENCE</scope>
    <source>
        <strain evidence="10">B1010-2</strain>
    </source>
</reference>
<dbReference type="EMBL" id="QHGU01000003">
    <property type="protein sequence ID" value="PZM57030.1"/>
    <property type="molecule type" value="Genomic_DNA"/>
</dbReference>
<reference evidence="12 17" key="4">
    <citation type="submission" date="2017-10" db="EMBL/GenBank/DDBJ databases">
        <title>Draft genomes of the Enterococcus faecium isolated from human feces before and after Helicobacter pylori eradication therapy.</title>
        <authorList>
            <person name="Prianichniikov N.A."/>
            <person name="Glushchenko O.E."/>
            <person name="Malakhova M.V."/>
        </authorList>
    </citation>
    <scope>NUCLEOTIDE SEQUENCE [LARGE SCALE GENOMIC DNA]</scope>
    <source>
        <strain evidence="12 17">Hp_5-7</strain>
    </source>
</reference>
<evidence type="ECO:0000256" key="1">
    <source>
        <dbReference type="ARBA" id="ARBA00001946"/>
    </source>
</evidence>
<keyword evidence="2 5" id="KW-0479">Metal-binding</keyword>
<dbReference type="Proteomes" id="UP001141166">
    <property type="component" value="Unassembled WGS sequence"/>
</dbReference>
<evidence type="ECO:0000313" key="14">
    <source>
        <dbReference type="EMBL" id="RBS33476.1"/>
    </source>
</evidence>
<evidence type="ECO:0000313" key="9">
    <source>
        <dbReference type="EMBL" id="MDC4248580.1"/>
    </source>
</evidence>
<evidence type="ECO:0000313" key="11">
    <source>
        <dbReference type="EMBL" id="OOL82846.1"/>
    </source>
</evidence>
<evidence type="ECO:0000313" key="15">
    <source>
        <dbReference type="Proteomes" id="UP000070452"/>
    </source>
</evidence>
<evidence type="ECO:0000313" key="6">
    <source>
        <dbReference type="EMBL" id="KAB7576445.1"/>
    </source>
</evidence>
<dbReference type="Gene3D" id="3.40.190.80">
    <property type="match status" value="1"/>
</dbReference>
<dbReference type="GO" id="GO:0008934">
    <property type="term" value="F:inositol monophosphate 1-phosphatase activity"/>
    <property type="evidence" value="ECO:0007669"/>
    <property type="project" value="TreeGrafter"/>
</dbReference>
<reference evidence="11 16" key="3">
    <citation type="submission" date="2017-02" db="EMBL/GenBank/DDBJ databases">
        <title>Clonality and virulence of isolates of VRE in Hematopoietic Stem Cell Transplanted (HSCT) patients.</title>
        <authorList>
            <person name="Marchi A.P."/>
            <person name="Martins R.C."/>
            <person name="Marie S.K."/>
            <person name="Levin A.S."/>
            <person name="Costa S.F."/>
        </authorList>
    </citation>
    <scope>NUCLEOTIDE SEQUENCE [LARGE SCALE GENOMIC DNA]</scope>
    <source>
        <strain evidence="11 16">LIM1759</strain>
    </source>
</reference>
<dbReference type="GO" id="GO:0006020">
    <property type="term" value="P:inositol metabolic process"/>
    <property type="evidence" value="ECO:0007669"/>
    <property type="project" value="TreeGrafter"/>
</dbReference>
<evidence type="ECO:0000313" key="7">
    <source>
        <dbReference type="EMBL" id="KWX16508.1"/>
    </source>
</evidence>
<dbReference type="Pfam" id="PF00459">
    <property type="entry name" value="Inositol_P"/>
    <property type="match status" value="1"/>
</dbReference>
<dbReference type="EMBL" id="PCGC01000003">
    <property type="protein sequence ID" value="PHL22588.1"/>
    <property type="molecule type" value="Genomic_DNA"/>
</dbReference>
<dbReference type="Proteomes" id="UP001139644">
    <property type="component" value="Unassembled WGS sequence"/>
</dbReference>
<dbReference type="EMBL" id="WEFP01000001">
    <property type="protein sequence ID" value="KAB7576445.1"/>
    <property type="molecule type" value="Genomic_DNA"/>
</dbReference>
<dbReference type="Gene3D" id="3.30.540.10">
    <property type="entry name" value="Fructose-1,6-Bisphosphatase, subunit A, domain 1"/>
    <property type="match status" value="1"/>
</dbReference>
<protein>
    <submittedName>
        <fullName evidence="6 7">Inositol monophosphatase</fullName>
    </submittedName>
</protein>
<evidence type="ECO:0000313" key="8">
    <source>
        <dbReference type="EMBL" id="MBX4222199.1"/>
    </source>
</evidence>
<keyword evidence="4 5" id="KW-0460">Magnesium</keyword>
<dbReference type="AlphaFoldDB" id="A0A132P2G8"/>